<gene>
    <name evidence="1" type="ORF">MTR67_031708</name>
</gene>
<sequence>MISELGALDKVGEKVEKLRNFLIDILFGPNLWHQYVYTLIVKMQ</sequence>
<keyword evidence="2" id="KW-1185">Reference proteome</keyword>
<protein>
    <submittedName>
        <fullName evidence="1">Uncharacterized protein</fullName>
    </submittedName>
</protein>
<accession>A0AAF0U302</accession>
<organism evidence="1 2">
    <name type="scientific">Solanum verrucosum</name>
    <dbReference type="NCBI Taxonomy" id="315347"/>
    <lineage>
        <taxon>Eukaryota</taxon>
        <taxon>Viridiplantae</taxon>
        <taxon>Streptophyta</taxon>
        <taxon>Embryophyta</taxon>
        <taxon>Tracheophyta</taxon>
        <taxon>Spermatophyta</taxon>
        <taxon>Magnoliopsida</taxon>
        <taxon>eudicotyledons</taxon>
        <taxon>Gunneridae</taxon>
        <taxon>Pentapetalae</taxon>
        <taxon>asterids</taxon>
        <taxon>lamiids</taxon>
        <taxon>Solanales</taxon>
        <taxon>Solanaceae</taxon>
        <taxon>Solanoideae</taxon>
        <taxon>Solaneae</taxon>
        <taxon>Solanum</taxon>
    </lineage>
</organism>
<dbReference type="EMBL" id="CP133618">
    <property type="protein sequence ID" value="WMV38323.1"/>
    <property type="molecule type" value="Genomic_DNA"/>
</dbReference>
<evidence type="ECO:0000313" key="1">
    <source>
        <dbReference type="EMBL" id="WMV38323.1"/>
    </source>
</evidence>
<name>A0AAF0U302_SOLVR</name>
<dbReference type="Proteomes" id="UP001234989">
    <property type="component" value="Chromosome 7"/>
</dbReference>
<reference evidence="1" key="1">
    <citation type="submission" date="2023-08" db="EMBL/GenBank/DDBJ databases">
        <title>A de novo genome assembly of Solanum verrucosum Schlechtendal, a Mexican diploid species geographically isolated from the other diploid A-genome species in potato relatives.</title>
        <authorList>
            <person name="Hosaka K."/>
        </authorList>
    </citation>
    <scope>NUCLEOTIDE SEQUENCE</scope>
    <source>
        <tissue evidence="1">Young leaves</tissue>
    </source>
</reference>
<evidence type="ECO:0000313" key="2">
    <source>
        <dbReference type="Proteomes" id="UP001234989"/>
    </source>
</evidence>
<proteinExistence type="predicted"/>
<dbReference type="AlphaFoldDB" id="A0AAF0U302"/>